<dbReference type="SUPFAM" id="SSF53254">
    <property type="entry name" value="Phosphoglycerate mutase-like"/>
    <property type="match status" value="1"/>
</dbReference>
<dbReference type="EMBL" id="JACOGF010000010">
    <property type="protein sequence ID" value="MBC3919613.1"/>
    <property type="molecule type" value="Genomic_DNA"/>
</dbReference>
<dbReference type="InterPro" id="IPR029033">
    <property type="entry name" value="His_PPase_superfam"/>
</dbReference>
<sequence>MRLHLLRHTRPQIADGLCYGQADVPVLAADYQMLAVEVRQKLSAGIPVFSSPLQRCALLAQALHDQPQLDPRLMEMHFGAWELCAWDAIPRAEIDAWAAAPATYRPGGGESALDVAQRVIVWLTDLRQMQLPEALVVAHAGIMRMLLTWQDGMAADELAQLVSAQNLSLAFGEYTEILVFHK</sequence>
<organism evidence="1 2">
    <name type="scientific">Undibacterium hunanense</name>
    <dbReference type="NCBI Taxonomy" id="2762292"/>
    <lineage>
        <taxon>Bacteria</taxon>
        <taxon>Pseudomonadati</taxon>
        <taxon>Pseudomonadota</taxon>
        <taxon>Betaproteobacteria</taxon>
        <taxon>Burkholderiales</taxon>
        <taxon>Oxalobacteraceae</taxon>
        <taxon>Undibacterium</taxon>
    </lineage>
</organism>
<accession>A0ABR6ZVH4</accession>
<keyword evidence="2" id="KW-1185">Reference proteome</keyword>
<dbReference type="Pfam" id="PF00300">
    <property type="entry name" value="His_Phos_1"/>
    <property type="match status" value="1"/>
</dbReference>
<proteinExistence type="predicted"/>
<reference evidence="1 2" key="1">
    <citation type="submission" date="2020-08" db="EMBL/GenBank/DDBJ databases">
        <title>Novel species isolated from subtropical streams in China.</title>
        <authorList>
            <person name="Lu H."/>
        </authorList>
    </citation>
    <scope>NUCLEOTIDE SEQUENCE [LARGE SCALE GENOMIC DNA]</scope>
    <source>
        <strain evidence="1 2">CY18W</strain>
    </source>
</reference>
<dbReference type="RefSeq" id="WP_186948867.1">
    <property type="nucleotide sequence ID" value="NZ_JACOGF010000010.1"/>
</dbReference>
<evidence type="ECO:0000313" key="2">
    <source>
        <dbReference type="Proteomes" id="UP000650424"/>
    </source>
</evidence>
<gene>
    <name evidence="1" type="ORF">H8L32_19150</name>
</gene>
<dbReference type="CDD" id="cd07067">
    <property type="entry name" value="HP_PGM_like"/>
    <property type="match status" value="1"/>
</dbReference>
<dbReference type="Gene3D" id="3.40.50.1240">
    <property type="entry name" value="Phosphoglycerate mutase-like"/>
    <property type="match status" value="1"/>
</dbReference>
<protein>
    <submittedName>
        <fullName evidence="1">Histidine phosphatase family protein</fullName>
    </submittedName>
</protein>
<dbReference type="SMART" id="SM00855">
    <property type="entry name" value="PGAM"/>
    <property type="match status" value="1"/>
</dbReference>
<name>A0ABR6ZVH4_9BURK</name>
<evidence type="ECO:0000313" key="1">
    <source>
        <dbReference type="EMBL" id="MBC3919613.1"/>
    </source>
</evidence>
<comment type="caution">
    <text evidence="1">The sequence shown here is derived from an EMBL/GenBank/DDBJ whole genome shotgun (WGS) entry which is preliminary data.</text>
</comment>
<dbReference type="InterPro" id="IPR013078">
    <property type="entry name" value="His_Pase_superF_clade-1"/>
</dbReference>
<dbReference type="Proteomes" id="UP000650424">
    <property type="component" value="Unassembled WGS sequence"/>
</dbReference>